<accession>A0ABM8VTA3</accession>
<dbReference type="Pfam" id="PF10957">
    <property type="entry name" value="Spore_Cse60"/>
    <property type="match status" value="1"/>
</dbReference>
<evidence type="ECO:0008006" key="3">
    <source>
        <dbReference type="Google" id="ProtNLM"/>
    </source>
</evidence>
<gene>
    <name evidence="1" type="ORF">PAECIP111802_06655</name>
</gene>
<dbReference type="Proteomes" id="UP000730618">
    <property type="component" value="Unassembled WGS sequence"/>
</dbReference>
<name>A0ABM8VTA3_9BACL</name>
<sequence>MIQVKEFVDSDSSLAANKVNEFLATITEEQFISISYGTLLKSKPDKSEYQRSAILVVYKTHHNTGD</sequence>
<evidence type="ECO:0000313" key="2">
    <source>
        <dbReference type="Proteomes" id="UP000730618"/>
    </source>
</evidence>
<dbReference type="RefSeq" id="WP_218102832.1">
    <property type="nucleotide sequence ID" value="NZ_CAJVCE010000034.1"/>
</dbReference>
<dbReference type="InterPro" id="IPR020296">
    <property type="entry name" value="Spore_Cse60"/>
</dbReference>
<comment type="caution">
    <text evidence="1">The sequence shown here is derived from an EMBL/GenBank/DDBJ whole genome shotgun (WGS) entry which is preliminary data.</text>
</comment>
<proteinExistence type="predicted"/>
<keyword evidence="2" id="KW-1185">Reference proteome</keyword>
<evidence type="ECO:0000313" key="1">
    <source>
        <dbReference type="EMBL" id="CAG7657206.1"/>
    </source>
</evidence>
<dbReference type="EMBL" id="CAJVCE010000034">
    <property type="protein sequence ID" value="CAG7657206.1"/>
    <property type="molecule type" value="Genomic_DNA"/>
</dbReference>
<protein>
    <recommendedName>
        <fullName evidence="3">Sporulation protein Cse60</fullName>
    </recommendedName>
</protein>
<reference evidence="1 2" key="1">
    <citation type="submission" date="2021-06" db="EMBL/GenBank/DDBJ databases">
        <authorList>
            <person name="Criscuolo A."/>
        </authorList>
    </citation>
    <scope>NUCLEOTIDE SEQUENCE [LARGE SCALE GENOMIC DNA]</scope>
    <source>
        <strain evidence="2">CIP 111802</strain>
    </source>
</reference>
<organism evidence="1 2">
    <name type="scientific">Paenibacillus allorhizosphaerae</name>
    <dbReference type="NCBI Taxonomy" id="2849866"/>
    <lineage>
        <taxon>Bacteria</taxon>
        <taxon>Bacillati</taxon>
        <taxon>Bacillota</taxon>
        <taxon>Bacilli</taxon>
        <taxon>Bacillales</taxon>
        <taxon>Paenibacillaceae</taxon>
        <taxon>Paenibacillus</taxon>
    </lineage>
</organism>